<gene>
    <name evidence="2" type="ORF">PPROV_000525300</name>
</gene>
<dbReference type="Pfam" id="PF03386">
    <property type="entry name" value="ENOD93"/>
    <property type="match status" value="1"/>
</dbReference>
<evidence type="ECO:0000256" key="1">
    <source>
        <dbReference type="SAM" id="Phobius"/>
    </source>
</evidence>
<feature type="transmembrane region" description="Helical" evidence="1">
    <location>
        <begin position="68"/>
        <end position="90"/>
    </location>
</feature>
<dbReference type="AlphaFoldDB" id="A0A830HI16"/>
<organism evidence="2 3">
    <name type="scientific">Pycnococcus provasolii</name>
    <dbReference type="NCBI Taxonomy" id="41880"/>
    <lineage>
        <taxon>Eukaryota</taxon>
        <taxon>Viridiplantae</taxon>
        <taxon>Chlorophyta</taxon>
        <taxon>Pseudoscourfieldiophyceae</taxon>
        <taxon>Pseudoscourfieldiales</taxon>
        <taxon>Pycnococcaceae</taxon>
        <taxon>Pycnococcus</taxon>
    </lineage>
</organism>
<keyword evidence="1" id="KW-0812">Transmembrane</keyword>
<protein>
    <submittedName>
        <fullName evidence="2">Uncharacterized protein</fullName>
    </submittedName>
</protein>
<reference evidence="2" key="1">
    <citation type="submission" date="2020-10" db="EMBL/GenBank/DDBJ databases">
        <title>Unveiling of a novel bifunctional photoreceptor, Dualchrome1, isolated from a cosmopolitan green alga.</title>
        <authorList>
            <person name="Suzuki S."/>
            <person name="Kawachi M."/>
        </authorList>
    </citation>
    <scope>NUCLEOTIDE SEQUENCE</scope>
    <source>
        <strain evidence="2">NIES 2893</strain>
    </source>
</reference>
<evidence type="ECO:0000313" key="2">
    <source>
        <dbReference type="EMBL" id="GHP06508.1"/>
    </source>
</evidence>
<keyword evidence="3" id="KW-1185">Reference proteome</keyword>
<accession>A0A830HI16</accession>
<dbReference type="Proteomes" id="UP000660262">
    <property type="component" value="Unassembled WGS sequence"/>
</dbReference>
<keyword evidence="1" id="KW-1133">Transmembrane helix</keyword>
<evidence type="ECO:0000313" key="3">
    <source>
        <dbReference type="Proteomes" id="UP000660262"/>
    </source>
</evidence>
<sequence length="108" mass="11752">MSNSLTITDDTLKLPFEQQHAQLVDACRSEAFVHGFKYFAAAAAMSSALMFAALKTSPSVARALGPSGRTACVAIPAFGLFFLQSELYMLKCGRRVSEWKRSNTAANR</sequence>
<name>A0A830HI16_9CHLO</name>
<keyword evidence="1" id="KW-0472">Membrane</keyword>
<feature type="transmembrane region" description="Helical" evidence="1">
    <location>
        <begin position="38"/>
        <end position="56"/>
    </location>
</feature>
<dbReference type="InterPro" id="IPR005050">
    <property type="entry name" value="Enod93"/>
</dbReference>
<comment type="caution">
    <text evidence="2">The sequence shown here is derived from an EMBL/GenBank/DDBJ whole genome shotgun (WGS) entry which is preliminary data.</text>
</comment>
<proteinExistence type="predicted"/>
<dbReference type="EMBL" id="BNJQ01000013">
    <property type="protein sequence ID" value="GHP06508.1"/>
    <property type="molecule type" value="Genomic_DNA"/>
</dbReference>